<evidence type="ECO:0000256" key="4">
    <source>
        <dbReference type="ARBA" id="ARBA00023172"/>
    </source>
</evidence>
<evidence type="ECO:0000256" key="3">
    <source>
        <dbReference type="ARBA" id="ARBA00022840"/>
    </source>
</evidence>
<dbReference type="GO" id="GO:0006281">
    <property type="term" value="P:DNA repair"/>
    <property type="evidence" value="ECO:0007669"/>
    <property type="project" value="InterPro"/>
</dbReference>
<dbReference type="Gene3D" id="3.40.50.300">
    <property type="entry name" value="P-loop containing nucleotide triphosphate hydrolases"/>
    <property type="match status" value="1"/>
</dbReference>
<keyword evidence="3" id="KW-0067">ATP-binding</keyword>
<comment type="caution">
    <text evidence="6">The sequence shown here is derived from an EMBL/GenBank/DDBJ whole genome shotgun (WGS) entry which is preliminary data.</text>
</comment>
<evidence type="ECO:0000313" key="6">
    <source>
        <dbReference type="EMBL" id="GAG78858.1"/>
    </source>
</evidence>
<dbReference type="PANTHER" id="PTHR45900:SF1">
    <property type="entry name" value="MITOCHONDRIAL DNA REPAIR PROTEIN RECA HOMOLOG-RELATED"/>
    <property type="match status" value="1"/>
</dbReference>
<name>X1B3S5_9ZZZZ</name>
<dbReference type="InterPro" id="IPR049428">
    <property type="entry name" value="RecA-like_N"/>
</dbReference>
<organism evidence="6">
    <name type="scientific">marine sediment metagenome</name>
    <dbReference type="NCBI Taxonomy" id="412755"/>
    <lineage>
        <taxon>unclassified sequences</taxon>
        <taxon>metagenomes</taxon>
        <taxon>ecological metagenomes</taxon>
    </lineage>
</organism>
<accession>X1B3S5</accession>
<dbReference type="InterPro" id="IPR013765">
    <property type="entry name" value="DNA_recomb/repair_RecA"/>
</dbReference>
<evidence type="ECO:0000256" key="1">
    <source>
        <dbReference type="ARBA" id="ARBA00009391"/>
    </source>
</evidence>
<dbReference type="PANTHER" id="PTHR45900">
    <property type="entry name" value="RECA"/>
    <property type="match status" value="1"/>
</dbReference>
<dbReference type="GO" id="GO:0005524">
    <property type="term" value="F:ATP binding"/>
    <property type="evidence" value="ECO:0007669"/>
    <property type="project" value="UniProtKB-KW"/>
</dbReference>
<dbReference type="InterPro" id="IPR027417">
    <property type="entry name" value="P-loop_NTPase"/>
</dbReference>
<keyword evidence="4" id="KW-0233">DNA recombination</keyword>
<gene>
    <name evidence="6" type="ORF">S01H4_27695</name>
</gene>
<reference evidence="6" key="1">
    <citation type="journal article" date="2014" name="Front. Microbiol.">
        <title>High frequency of phylogenetically diverse reductive dehalogenase-homologous genes in deep subseafloor sedimentary metagenomes.</title>
        <authorList>
            <person name="Kawai M."/>
            <person name="Futagami T."/>
            <person name="Toyoda A."/>
            <person name="Takaki Y."/>
            <person name="Nishi S."/>
            <person name="Hori S."/>
            <person name="Arai W."/>
            <person name="Tsubouchi T."/>
            <person name="Morono Y."/>
            <person name="Uchiyama I."/>
            <person name="Ito T."/>
            <person name="Fujiyama A."/>
            <person name="Inagaki F."/>
            <person name="Takami H."/>
        </authorList>
    </citation>
    <scope>NUCLEOTIDE SEQUENCE</scope>
    <source>
        <strain evidence="6">Expedition CK06-06</strain>
    </source>
</reference>
<dbReference type="GO" id="GO:0008094">
    <property type="term" value="F:ATP-dependent activity, acting on DNA"/>
    <property type="evidence" value="ECO:0007669"/>
    <property type="project" value="InterPro"/>
</dbReference>
<dbReference type="GO" id="GO:0006310">
    <property type="term" value="P:DNA recombination"/>
    <property type="evidence" value="ECO:0007669"/>
    <property type="project" value="UniProtKB-KW"/>
</dbReference>
<dbReference type="PRINTS" id="PR00142">
    <property type="entry name" value="RECA"/>
</dbReference>
<evidence type="ECO:0000259" key="5">
    <source>
        <dbReference type="PROSITE" id="PS50163"/>
    </source>
</evidence>
<keyword evidence="2" id="KW-0547">Nucleotide-binding</keyword>
<proteinExistence type="inferred from homology"/>
<dbReference type="EMBL" id="BART01013592">
    <property type="protein sequence ID" value="GAG78858.1"/>
    <property type="molecule type" value="Genomic_DNA"/>
</dbReference>
<feature type="domain" description="RecA family profile 2" evidence="5">
    <location>
        <begin position="55"/>
        <end position="121"/>
    </location>
</feature>
<comment type="similarity">
    <text evidence="1">Belongs to the RecA family.</text>
</comment>
<dbReference type="GO" id="GO:0003697">
    <property type="term" value="F:single-stranded DNA binding"/>
    <property type="evidence" value="ECO:0007669"/>
    <property type="project" value="InterPro"/>
</dbReference>
<dbReference type="AlphaFoldDB" id="X1B3S5"/>
<sequence length="220" mass="24818">KAGKEFNKGTYGMDTPKFLSQEFFRTLTESIHDKNVLLIVISQTREKINSTFPGQTRSGGKALDFYAHTALWLSHLRDIRIKGRPVGAVVKAYAKKSKTPRPRREAVFSFLFDYGLDDIGSNVDFLYDLRGTSGDLLKRADSVSWGGDGDKVSNLTGLKAWMQEIGKLSWYRENCRKHLKKSEILQWVESDPEIQRLPAGAGLSRKSGIDLFASLRDDNE</sequence>
<dbReference type="Pfam" id="PF00154">
    <property type="entry name" value="RecA_N"/>
    <property type="match status" value="1"/>
</dbReference>
<dbReference type="InterPro" id="IPR020587">
    <property type="entry name" value="RecA_monomer-monomer_interface"/>
</dbReference>
<feature type="non-terminal residue" evidence="6">
    <location>
        <position position="1"/>
    </location>
</feature>
<evidence type="ECO:0000256" key="2">
    <source>
        <dbReference type="ARBA" id="ARBA00022741"/>
    </source>
</evidence>
<dbReference type="PROSITE" id="PS50163">
    <property type="entry name" value="RECA_3"/>
    <property type="match status" value="1"/>
</dbReference>
<protein>
    <recommendedName>
        <fullName evidence="5">RecA family profile 2 domain-containing protein</fullName>
    </recommendedName>
</protein>